<sequence>MPGKGPWTDATDRQLLLTIIHLTAPQLPKWDEVAGLMGEGYTAESVRQHFQKLRKDTKAQFGEPTTPNGNRASPAKSIARKRKAGSEAEGDTPTGKKLTGKGRKGKHAAQAGSDVDADGDDDEDLRSSPSKKVKAEVGDGDELFM</sequence>
<keyword evidence="3" id="KW-1185">Reference proteome</keyword>
<organism evidence="2 3">
    <name type="scientific">Baudoinia panamericana (strain UAMH 10762)</name>
    <name type="common">Angels' share fungus</name>
    <name type="synonym">Baudoinia compniacensis (strain UAMH 10762)</name>
    <dbReference type="NCBI Taxonomy" id="717646"/>
    <lineage>
        <taxon>Eukaryota</taxon>
        <taxon>Fungi</taxon>
        <taxon>Dikarya</taxon>
        <taxon>Ascomycota</taxon>
        <taxon>Pezizomycotina</taxon>
        <taxon>Dothideomycetes</taxon>
        <taxon>Dothideomycetidae</taxon>
        <taxon>Mycosphaerellales</taxon>
        <taxon>Teratosphaeriaceae</taxon>
        <taxon>Baudoinia</taxon>
    </lineage>
</organism>
<proteinExistence type="predicted"/>
<accession>M2MM01</accession>
<gene>
    <name evidence="2" type="ORF">BAUCODRAFT_463152</name>
</gene>
<dbReference type="eggNOG" id="ENOG502SGGC">
    <property type="taxonomic scope" value="Eukaryota"/>
</dbReference>
<evidence type="ECO:0000313" key="3">
    <source>
        <dbReference type="Proteomes" id="UP000011761"/>
    </source>
</evidence>
<dbReference type="OrthoDB" id="4525115at2759"/>
<evidence type="ECO:0000256" key="1">
    <source>
        <dbReference type="SAM" id="MobiDB-lite"/>
    </source>
</evidence>
<dbReference type="SUPFAM" id="SSF46689">
    <property type="entry name" value="Homeodomain-like"/>
    <property type="match status" value="1"/>
</dbReference>
<dbReference type="InterPro" id="IPR009057">
    <property type="entry name" value="Homeodomain-like_sf"/>
</dbReference>
<feature type="compositionally biased region" description="Basic residues" evidence="1">
    <location>
        <begin position="98"/>
        <end position="107"/>
    </location>
</feature>
<name>M2MM01_BAUPA</name>
<dbReference type="OMA" id="FHMVEQC"/>
<dbReference type="RefSeq" id="XP_007675959.1">
    <property type="nucleotide sequence ID" value="XM_007677769.1"/>
</dbReference>
<protein>
    <recommendedName>
        <fullName evidence="4">Myb-like domain-containing protein</fullName>
    </recommendedName>
</protein>
<dbReference type="HOGENOM" id="CLU_142404_0_0_1"/>
<dbReference type="GeneID" id="19114573"/>
<evidence type="ECO:0008006" key="4">
    <source>
        <dbReference type="Google" id="ProtNLM"/>
    </source>
</evidence>
<feature type="compositionally biased region" description="Acidic residues" evidence="1">
    <location>
        <begin position="115"/>
        <end position="124"/>
    </location>
</feature>
<dbReference type="AlphaFoldDB" id="M2MM01"/>
<evidence type="ECO:0000313" key="2">
    <source>
        <dbReference type="EMBL" id="EMC97706.1"/>
    </source>
</evidence>
<feature type="region of interest" description="Disordered" evidence="1">
    <location>
        <begin position="46"/>
        <end position="145"/>
    </location>
</feature>
<dbReference type="KEGG" id="bcom:BAUCODRAFT_463152"/>
<dbReference type="Proteomes" id="UP000011761">
    <property type="component" value="Unassembled WGS sequence"/>
</dbReference>
<reference evidence="2 3" key="1">
    <citation type="journal article" date="2012" name="PLoS Pathog.">
        <title>Diverse lifestyles and strategies of plant pathogenesis encoded in the genomes of eighteen Dothideomycetes fungi.</title>
        <authorList>
            <person name="Ohm R.A."/>
            <person name="Feau N."/>
            <person name="Henrissat B."/>
            <person name="Schoch C.L."/>
            <person name="Horwitz B.A."/>
            <person name="Barry K.W."/>
            <person name="Condon B.J."/>
            <person name="Copeland A.C."/>
            <person name="Dhillon B."/>
            <person name="Glaser F."/>
            <person name="Hesse C.N."/>
            <person name="Kosti I."/>
            <person name="LaButti K."/>
            <person name="Lindquist E.A."/>
            <person name="Lucas S."/>
            <person name="Salamov A.A."/>
            <person name="Bradshaw R.E."/>
            <person name="Ciuffetti L."/>
            <person name="Hamelin R.C."/>
            <person name="Kema G.H.J."/>
            <person name="Lawrence C."/>
            <person name="Scott J.A."/>
            <person name="Spatafora J.W."/>
            <person name="Turgeon B.G."/>
            <person name="de Wit P.J.G.M."/>
            <person name="Zhong S."/>
            <person name="Goodwin S.B."/>
            <person name="Grigoriev I.V."/>
        </authorList>
    </citation>
    <scope>NUCLEOTIDE SEQUENCE [LARGE SCALE GENOMIC DNA]</scope>
    <source>
        <strain evidence="2 3">UAMH 10762</strain>
    </source>
</reference>
<dbReference type="EMBL" id="KB445554">
    <property type="protein sequence ID" value="EMC97706.1"/>
    <property type="molecule type" value="Genomic_DNA"/>
</dbReference>